<comment type="caution">
    <text evidence="1">The sequence shown here is derived from an EMBL/GenBank/DDBJ whole genome shotgun (WGS) entry which is preliminary data.</text>
</comment>
<reference evidence="1" key="1">
    <citation type="submission" date="2023-11" db="EMBL/GenBank/DDBJ databases">
        <authorList>
            <person name="Poullet M."/>
        </authorList>
    </citation>
    <scope>NUCLEOTIDE SEQUENCE</scope>
    <source>
        <strain evidence="1">E1834</strain>
    </source>
</reference>
<evidence type="ECO:0000313" key="1">
    <source>
        <dbReference type="EMBL" id="CAK5031444.1"/>
    </source>
</evidence>
<keyword evidence="2" id="KW-1185">Reference proteome</keyword>
<dbReference type="EMBL" id="CAVMJV010000005">
    <property type="protein sequence ID" value="CAK5031444.1"/>
    <property type="molecule type" value="Genomic_DNA"/>
</dbReference>
<accession>A0ACB0Y516</accession>
<organism evidence="1 2">
    <name type="scientific">Meloidogyne enterolobii</name>
    <name type="common">Root-knot nematode worm</name>
    <name type="synonym">Meloidogyne mayaguensis</name>
    <dbReference type="NCBI Taxonomy" id="390850"/>
    <lineage>
        <taxon>Eukaryota</taxon>
        <taxon>Metazoa</taxon>
        <taxon>Ecdysozoa</taxon>
        <taxon>Nematoda</taxon>
        <taxon>Chromadorea</taxon>
        <taxon>Rhabditida</taxon>
        <taxon>Tylenchina</taxon>
        <taxon>Tylenchomorpha</taxon>
        <taxon>Tylenchoidea</taxon>
        <taxon>Meloidogynidae</taxon>
        <taxon>Meloidogyninae</taxon>
        <taxon>Meloidogyne</taxon>
    </lineage>
</organism>
<proteinExistence type="predicted"/>
<evidence type="ECO:0000313" key="2">
    <source>
        <dbReference type="Proteomes" id="UP001497535"/>
    </source>
</evidence>
<protein>
    <submittedName>
        <fullName evidence="1">Uncharacterized protein</fullName>
    </submittedName>
</protein>
<name>A0ACB0Y516_MELEN</name>
<gene>
    <name evidence="1" type="ORF">MENTE1834_LOCUS7524</name>
</gene>
<dbReference type="Proteomes" id="UP001497535">
    <property type="component" value="Unassembled WGS sequence"/>
</dbReference>
<sequence>MDHYDATFPEQVVEYEEILEEQNVIEDGQYYEEDVIIESTSDHPESSSNIYYGQNEQKSSAPFRPLNSISSGRVQPIGNIQNIKTKIGTSLVYTPPSIANIKREPTSFSANFASIFPAKSPKPAKIRKVASKRKPCNCTKSMCLKLYCDCFASGEFCLDCNCRDCHNNLEHESERSRAIKSSLERNPSAFKPKIGVAAKAIGKAIDMERLHQKGCHCKKSNCLKNYCECYEAKVPCTERCKCIACKNTEHDRHNKFRDKFSTTAGGLAQLAAAAAADTRTHSESPTSEMDGSDVLVDGEEIGGRASNYFDPKTQPWFYMTEDVIEATTMYLNFFIN</sequence>